<dbReference type="OrthoDB" id="9776369at2"/>
<feature type="domain" description="UPF0261" evidence="3">
    <location>
        <begin position="179"/>
        <end position="395"/>
    </location>
</feature>
<proteinExistence type="inferred from homology"/>
<dbReference type="CDD" id="cd15488">
    <property type="entry name" value="Tm-1-like"/>
    <property type="match status" value="1"/>
</dbReference>
<dbReference type="EMBL" id="FQUP01000001">
    <property type="protein sequence ID" value="SHE92836.1"/>
    <property type="molecule type" value="Genomic_DNA"/>
</dbReference>
<comment type="similarity">
    <text evidence="1">Belongs to the UPF0261 family.</text>
</comment>
<name>A0A1M4XHJ1_9HYPH</name>
<dbReference type="STRING" id="1122133.SAMN02745157_1253"/>
<protein>
    <recommendedName>
        <fullName evidence="1">UPF0261 protein SAMN02745157_1253</fullName>
    </recommendedName>
</protein>
<keyword evidence="5" id="KW-1185">Reference proteome</keyword>
<dbReference type="InterPro" id="IPR008322">
    <property type="entry name" value="UPF0261"/>
</dbReference>
<evidence type="ECO:0000313" key="5">
    <source>
        <dbReference type="Proteomes" id="UP000184485"/>
    </source>
</evidence>
<evidence type="ECO:0000259" key="3">
    <source>
        <dbReference type="Pfam" id="PF23189"/>
    </source>
</evidence>
<dbReference type="NCBIfam" id="NF002674">
    <property type="entry name" value="PRK02399.1-2"/>
    <property type="match status" value="1"/>
</dbReference>
<reference evidence="4 5" key="1">
    <citation type="submission" date="2016-11" db="EMBL/GenBank/DDBJ databases">
        <authorList>
            <person name="Jaros S."/>
            <person name="Januszkiewicz K."/>
            <person name="Wedrychowicz H."/>
        </authorList>
    </citation>
    <scope>NUCLEOTIDE SEQUENCE [LARGE SCALE GENOMIC DNA]</scope>
    <source>
        <strain evidence="4 5">DSM 19436</strain>
    </source>
</reference>
<dbReference type="Pfam" id="PF23189">
    <property type="entry name" value="UPF0261_C"/>
    <property type="match status" value="1"/>
</dbReference>
<dbReference type="NCBIfam" id="NF002675">
    <property type="entry name" value="PRK02399.1-3"/>
    <property type="match status" value="1"/>
</dbReference>
<dbReference type="RefSeq" id="WP_073052772.1">
    <property type="nucleotide sequence ID" value="NZ_FQUP01000001.1"/>
</dbReference>
<dbReference type="PIRSF" id="PIRSF033271">
    <property type="entry name" value="UCP033271"/>
    <property type="match status" value="1"/>
</dbReference>
<dbReference type="AlphaFoldDB" id="A0A1M4XHJ1"/>
<dbReference type="InterPro" id="IPR056778">
    <property type="entry name" value="UPF0261_C"/>
</dbReference>
<evidence type="ECO:0000259" key="2">
    <source>
        <dbReference type="Pfam" id="PF06792"/>
    </source>
</evidence>
<feature type="domain" description="UPF0261" evidence="2">
    <location>
        <begin position="2"/>
        <end position="171"/>
    </location>
</feature>
<dbReference type="NCBIfam" id="NF002673">
    <property type="entry name" value="PRK02399.1-1"/>
    <property type="match status" value="1"/>
</dbReference>
<accession>A0A1M4XHJ1</accession>
<evidence type="ECO:0000256" key="1">
    <source>
        <dbReference type="HAMAP-Rule" id="MF_00677"/>
    </source>
</evidence>
<dbReference type="Gene3D" id="3.40.50.12020">
    <property type="entry name" value="Uncharacterised protein family UPF0261, NN domain"/>
    <property type="match status" value="1"/>
</dbReference>
<dbReference type="HAMAP" id="MF_00677">
    <property type="entry name" value="UPF0261"/>
    <property type="match status" value="1"/>
</dbReference>
<dbReference type="PANTHER" id="PTHR31862:SF1">
    <property type="entry name" value="UPF0261 DOMAIN PROTEIN (AFU_ORTHOLOGUE AFUA_1G10120)"/>
    <property type="match status" value="1"/>
</dbReference>
<dbReference type="Gene3D" id="3.40.50.12030">
    <property type="entry name" value="Uncharacterised protein family UPF0261, NC domain"/>
    <property type="match status" value="1"/>
</dbReference>
<evidence type="ECO:0000313" key="4">
    <source>
        <dbReference type="EMBL" id="SHE92836.1"/>
    </source>
</evidence>
<organism evidence="4 5">
    <name type="scientific">Kaistia soli DSM 19436</name>
    <dbReference type="NCBI Taxonomy" id="1122133"/>
    <lineage>
        <taxon>Bacteria</taxon>
        <taxon>Pseudomonadati</taxon>
        <taxon>Pseudomonadota</taxon>
        <taxon>Alphaproteobacteria</taxon>
        <taxon>Hyphomicrobiales</taxon>
        <taxon>Kaistiaceae</taxon>
        <taxon>Kaistia</taxon>
    </lineage>
</organism>
<gene>
    <name evidence="4" type="ORF">SAMN02745157_1253</name>
</gene>
<sequence length="397" mass="41698">MKRIYIVGTADTKREELDFLKSVIDAAGMVSMLVDVGTRPSTIDADIPAAAVAAHHPDGPGAVLGLTDRGTAVAAMADAFTRFITSRTDIGGVIGIGGGGGTSIITAGMRDLDVGLPKLMVSTLASGDVGPYVGVSDIVMVPSVTDLAGLNQISRLVLQNAAHAIMGMVRYPVIQTSGKPPIGLTMFGVTTPCVTRVAELLRDAHDCLVFHATGTGGRAMEKLVDSAMLVGVIDVTTTEIADHLFGGVLSAGGDRLGAIARSGIPYVGSVGALDMVNFWAIDTVPEQYRGRLLYKHNPNITLMRTTLEENRALGIFIGEKLNACAGPVRFLIPERGVSALDIAGGAFHDPDADAALFDALEATVVQTTRRQLVRLPLHINDPDFADALVRHFHDIAD</sequence>
<dbReference type="InterPro" id="IPR044122">
    <property type="entry name" value="UPF0261_N"/>
</dbReference>
<dbReference type="PANTHER" id="PTHR31862">
    <property type="entry name" value="UPF0261 DOMAIN PROTEIN (AFU_ORTHOLOGUE AFUA_1G10120)"/>
    <property type="match status" value="1"/>
</dbReference>
<dbReference type="Pfam" id="PF06792">
    <property type="entry name" value="UPF0261"/>
    <property type="match status" value="1"/>
</dbReference>
<dbReference type="InterPro" id="IPR051353">
    <property type="entry name" value="Tobamovirus_resist_UPF0261"/>
</dbReference>
<dbReference type="Proteomes" id="UP000184485">
    <property type="component" value="Unassembled WGS sequence"/>
</dbReference>